<evidence type="ECO:0000256" key="9">
    <source>
        <dbReference type="SAM" id="Phobius"/>
    </source>
</evidence>
<accession>A0A218XLK2</accession>
<dbReference type="PANTHER" id="PTHR22601">
    <property type="entry name" value="ISP4 LIKE PROTEIN"/>
    <property type="match status" value="1"/>
</dbReference>
<feature type="transmembrane region" description="Helical" evidence="9">
    <location>
        <begin position="1473"/>
        <end position="1490"/>
    </location>
</feature>
<feature type="transmembrane region" description="Helical" evidence="9">
    <location>
        <begin position="1268"/>
        <end position="1290"/>
    </location>
</feature>
<feature type="transmembrane region" description="Helical" evidence="9">
    <location>
        <begin position="561"/>
        <end position="583"/>
    </location>
</feature>
<dbReference type="GO" id="GO:0015031">
    <property type="term" value="P:protein transport"/>
    <property type="evidence" value="ECO:0007669"/>
    <property type="project" value="UniProtKB-KW"/>
</dbReference>
<keyword evidence="5" id="KW-0571">Peptide transport</keyword>
<evidence type="ECO:0000256" key="6">
    <source>
        <dbReference type="ARBA" id="ARBA00022927"/>
    </source>
</evidence>
<feature type="transmembrane region" description="Helical" evidence="9">
    <location>
        <begin position="101"/>
        <end position="123"/>
    </location>
</feature>
<dbReference type="InterPro" id="IPR004648">
    <property type="entry name" value="Oligpept_transpt"/>
</dbReference>
<keyword evidence="3" id="KW-0813">Transport</keyword>
<comment type="subcellular location">
    <subcellularLocation>
        <location evidence="1">Membrane</location>
        <topology evidence="1">Multi-pass membrane protein</topology>
    </subcellularLocation>
</comment>
<feature type="transmembrane region" description="Helical" evidence="9">
    <location>
        <begin position="1108"/>
        <end position="1130"/>
    </location>
</feature>
<keyword evidence="6" id="KW-0653">Protein transport</keyword>
<proteinExistence type="inferred from homology"/>
<feature type="transmembrane region" description="Helical" evidence="9">
    <location>
        <begin position="317"/>
        <end position="339"/>
    </location>
</feature>
<dbReference type="NCBIfam" id="TIGR00727">
    <property type="entry name" value="ISP4_OPT"/>
    <property type="match status" value="2"/>
</dbReference>
<feature type="transmembrane region" description="Helical" evidence="9">
    <location>
        <begin position="711"/>
        <end position="732"/>
    </location>
</feature>
<feature type="transmembrane region" description="Helical" evidence="9">
    <location>
        <begin position="477"/>
        <end position="499"/>
    </location>
</feature>
<feature type="transmembrane region" description="Helical" evidence="9">
    <location>
        <begin position="1178"/>
        <end position="1199"/>
    </location>
</feature>
<evidence type="ECO:0000256" key="5">
    <source>
        <dbReference type="ARBA" id="ARBA00022856"/>
    </source>
</evidence>
<evidence type="ECO:0000256" key="7">
    <source>
        <dbReference type="ARBA" id="ARBA00022989"/>
    </source>
</evidence>
<feature type="transmembrane region" description="Helical" evidence="9">
    <location>
        <begin position="1502"/>
        <end position="1523"/>
    </location>
</feature>
<feature type="transmembrane region" description="Helical" evidence="9">
    <location>
        <begin position="240"/>
        <end position="258"/>
    </location>
</feature>
<dbReference type="InterPro" id="IPR004813">
    <property type="entry name" value="OPT"/>
</dbReference>
<evidence type="ECO:0008006" key="12">
    <source>
        <dbReference type="Google" id="ProtNLM"/>
    </source>
</evidence>
<dbReference type="NCBIfam" id="TIGR00728">
    <property type="entry name" value="OPT_sfam"/>
    <property type="match status" value="2"/>
</dbReference>
<keyword evidence="4 9" id="KW-0812">Transmembrane</keyword>
<organism evidence="10 11">
    <name type="scientific">Punica granatum</name>
    <name type="common">Pomegranate</name>
    <dbReference type="NCBI Taxonomy" id="22663"/>
    <lineage>
        <taxon>Eukaryota</taxon>
        <taxon>Viridiplantae</taxon>
        <taxon>Streptophyta</taxon>
        <taxon>Embryophyta</taxon>
        <taxon>Tracheophyta</taxon>
        <taxon>Spermatophyta</taxon>
        <taxon>Magnoliopsida</taxon>
        <taxon>eudicotyledons</taxon>
        <taxon>Gunneridae</taxon>
        <taxon>Pentapetalae</taxon>
        <taxon>rosids</taxon>
        <taxon>malvids</taxon>
        <taxon>Myrtales</taxon>
        <taxon>Lythraceae</taxon>
        <taxon>Punica</taxon>
    </lineage>
</organism>
<feature type="transmembrane region" description="Helical" evidence="9">
    <location>
        <begin position="150"/>
        <end position="176"/>
    </location>
</feature>
<sequence>METTDDANGVPASCQLPKKLDHYVQFQRSSVSFIMFSSDKNAFWRADEVNDSPIEQVRLTVPITDDPTLSCLTFRTWVLGLISCSLLAFVNQFFGYRQNALYVSSLSAQIVVLPLGNLMAATLPKKALQLPGTKWSFSLNPGPFNLKEHVLITIFANTGSNSVYALGIITIIKAFYVRPISPVAALMLSQTTQMLGFGWAGMFRKFLVDSPYMWWPANLVQVSLFRALHEKEKRPKGRLTRLQFFLVVLTSSFAYYIVPNYFFPSITALSFVCWIWKDSVTAQQIGSGLRGLGVGSFALDWSTVAAFLGSPLGTPGFAIINTMVGFFIVLYIAVPICYWSNVFEAKRFPIYSSHVFDINGAPYNVSRILNEATFKFDQAGYDSYSRIHLSIMFAFTYGISFATLAATISHVALFHGRSIWQQTKVAFQDQFEDVHTRIMKRNYEPVPQWWFYSLLLVNIALALVACEGFGRQLQLPYWGVLLAVGLALFFMLPVGVITATTNLQVGLNVITELIIGYMYPGRPLANVTFKTYGYMSLSQAIMFLGDFKLGHYMKIPPKSMFMVQLIGTIVSTSVYFGTGWWLLTTEDNICNPAKLPKGSPWTCPGDDVFYNASIIWGVVGPLRMFGKLGVYYKMNYFFLFGLLAPVPVWYLSRKFPEKKWIRLINMPVLISGAGGMPPARAVNYICWGFVGIFFNIYIYNRHKGWWARHNYILSASLDAGVAFMAILSYFALQMKDINGVSWWGMALDDHCPLAKCPTAPGIKVEDMMRIGARKAATAPYFACARASSFSTKPYWTLSSFGSVTTVLVIANLDKRMENTEVIHEVPALHLPRKVDSDDEVNDSPIEQVRLTVPITDDPTLPCLTFRAWVLGLISCAVLAFVNQFFEYRQNFLLVSSVSAQIVVLPIGNFMAATLPNKAIQVPGTKWSFSLNPGPFNLKEHVLITIFANAGANAVYALGIITIVKAFYIRQINPVAAYLLSQTTQMLGYGWAGIFRKFLVDSPYMWWPANLVQVSLFRALHEEERRHKGGLTRLQFFLVVLISSFAYYIVPNYFFPSITALSFVCWIWKDSVTAQQIGSGLKGLGIGSFALDWSTVAGFLGSPLATPGFAIINIMAGFFIVLYIVIPIAYWTNAFEAKRFPLYSSHVFDINGAPYNVSRVLNKTTFEFIHQGYDSYSRIYLSVLFAFAYGLSFATLAATVSHVALFHGRAIWQQTTATFKHKYEDVHTRIMKKNYATVPEWWFYLLLLVNIALAMVACEGFGQQLQLRYWGVLLAAGLALFFMLPIGVITATTNQQPGLNVITELIIGYMYPGRPLANVTFKTYGFMSLWQAINFLADFKLGHYMKIPPRSMFMVQLVGTLVATSVYFSTGWWLLTTVENICNPLKLPEGSPWTCPNDDVFYNASIIWGVVGPLRMFGKLGVYDKMNYFFLFGLLAPVPVWLLSRKFPQKKWIALINMPVIISGAGGMPPAKAVNYICWGAVGIFFNIFIYRKYKGWWARHNYILSASLDAGVAFMAILSYFALQMNNINGVSWWGMDLDDHCPLAHCPTAPGIEVEGCPVFK</sequence>
<reference evidence="11" key="1">
    <citation type="journal article" date="2017" name="Plant J.">
        <title>The pomegranate (Punica granatum L.) genome and the genomics of punicalagin biosynthesis.</title>
        <authorList>
            <person name="Qin G."/>
            <person name="Xu C."/>
            <person name="Ming R."/>
            <person name="Tang H."/>
            <person name="Guyot R."/>
            <person name="Kramer E.M."/>
            <person name="Hu Y."/>
            <person name="Yi X."/>
            <person name="Qi Y."/>
            <person name="Xu X."/>
            <person name="Gao Z."/>
            <person name="Pan H."/>
            <person name="Jian J."/>
            <person name="Tian Y."/>
            <person name="Yue Z."/>
            <person name="Xu Y."/>
        </authorList>
    </citation>
    <scope>NUCLEOTIDE SEQUENCE [LARGE SCALE GENOMIC DNA]</scope>
    <source>
        <strain evidence="11">cv. Dabenzi</strain>
    </source>
</reference>
<feature type="transmembrane region" description="Helical" evidence="9">
    <location>
        <begin position="1425"/>
        <end position="1442"/>
    </location>
</feature>
<feature type="transmembrane region" description="Helical" evidence="9">
    <location>
        <begin position="391"/>
        <end position="413"/>
    </location>
</feature>
<gene>
    <name evidence="10" type="ORF">CDL15_Pgr029081</name>
</gene>
<feature type="transmembrane region" description="Helical" evidence="9">
    <location>
        <begin position="1352"/>
        <end position="1374"/>
    </location>
</feature>
<evidence type="ECO:0000256" key="3">
    <source>
        <dbReference type="ARBA" id="ARBA00022448"/>
    </source>
</evidence>
<feature type="transmembrane region" description="Helical" evidence="9">
    <location>
        <begin position="892"/>
        <end position="912"/>
    </location>
</feature>
<evidence type="ECO:0000256" key="1">
    <source>
        <dbReference type="ARBA" id="ARBA00004141"/>
    </source>
</evidence>
<keyword evidence="7 9" id="KW-1133">Transmembrane helix</keyword>
<feature type="transmembrane region" description="Helical" evidence="9">
    <location>
        <begin position="941"/>
        <end position="967"/>
    </location>
</feature>
<comment type="caution">
    <text evidence="10">The sequence shown here is derived from an EMBL/GenBank/DDBJ whole genome shotgun (WGS) entry which is preliminary data.</text>
</comment>
<dbReference type="Pfam" id="PF03169">
    <property type="entry name" value="OPT"/>
    <property type="match status" value="2"/>
</dbReference>
<evidence type="ECO:0000256" key="8">
    <source>
        <dbReference type="ARBA" id="ARBA00023136"/>
    </source>
</evidence>
<feature type="transmembrane region" description="Helical" evidence="9">
    <location>
        <begin position="1240"/>
        <end position="1261"/>
    </location>
</feature>
<feature type="transmembrane region" description="Helical" evidence="9">
    <location>
        <begin position="1031"/>
        <end position="1049"/>
    </location>
</feature>
<feature type="transmembrane region" description="Helical" evidence="9">
    <location>
        <begin position="865"/>
        <end position="885"/>
    </location>
</feature>
<evidence type="ECO:0000256" key="4">
    <source>
        <dbReference type="ARBA" id="ARBA00022692"/>
    </source>
</evidence>
<feature type="transmembrane region" description="Helical" evidence="9">
    <location>
        <begin position="449"/>
        <end position="470"/>
    </location>
</feature>
<dbReference type="GO" id="GO:0016020">
    <property type="term" value="C:membrane"/>
    <property type="evidence" value="ECO:0007669"/>
    <property type="project" value="UniProtKB-SubCell"/>
</dbReference>
<evidence type="ECO:0000313" key="10">
    <source>
        <dbReference type="EMBL" id="OWM85658.1"/>
    </source>
</evidence>
<name>A0A218XLK2_PUNGR</name>
<dbReference type="Proteomes" id="UP000197138">
    <property type="component" value="Unassembled WGS sequence"/>
</dbReference>
<feature type="transmembrane region" description="Helical" evidence="9">
    <location>
        <begin position="681"/>
        <end position="699"/>
    </location>
</feature>
<dbReference type="GO" id="GO:0035673">
    <property type="term" value="F:oligopeptide transmembrane transporter activity"/>
    <property type="evidence" value="ECO:0007669"/>
    <property type="project" value="InterPro"/>
</dbReference>
<keyword evidence="8 9" id="KW-0472">Membrane</keyword>
<feature type="transmembrane region" description="Helical" evidence="9">
    <location>
        <begin position="74"/>
        <end position="94"/>
    </location>
</feature>
<evidence type="ECO:0000256" key="2">
    <source>
        <dbReference type="ARBA" id="ARBA00005484"/>
    </source>
</evidence>
<evidence type="ECO:0000313" key="11">
    <source>
        <dbReference type="Proteomes" id="UP000197138"/>
    </source>
</evidence>
<comment type="similarity">
    <text evidence="2">Belongs to the oligopeptide OPT transporter (TC 2.A.67.1) family.</text>
</comment>
<feature type="transmembrane region" description="Helical" evidence="9">
    <location>
        <begin position="634"/>
        <end position="652"/>
    </location>
</feature>
<protein>
    <recommendedName>
        <fullName evidence="12">Oligopeptide transporter 1-like</fullName>
    </recommendedName>
</protein>
<dbReference type="EMBL" id="MTKT01001158">
    <property type="protein sequence ID" value="OWM85658.1"/>
    <property type="molecule type" value="Genomic_DNA"/>
</dbReference>